<reference evidence="1 2" key="1">
    <citation type="journal article" date="2006" name="Int. J. Syst. Evol. Microbiol.">
        <title>Chryseobacterium piscium sp. nov., isolated from fish of the South Atlantic Ocean off South Africa.</title>
        <authorList>
            <person name="de Beer H."/>
            <person name="Hugo C.J."/>
            <person name="Jooste P.J."/>
            <person name="Vancanneyt M."/>
            <person name="Coenye T."/>
            <person name="Vandamme P."/>
        </authorList>
    </citation>
    <scope>NUCLEOTIDE SEQUENCE [LARGE SCALE GENOMIC DNA]</scope>
    <source>
        <strain evidence="1 2">CCUG 51923</strain>
    </source>
</reference>
<dbReference type="EMBL" id="QNVS01000026">
    <property type="protein sequence ID" value="REC54333.1"/>
    <property type="molecule type" value="Genomic_DNA"/>
</dbReference>
<dbReference type="AlphaFoldDB" id="A0A3D9BLD1"/>
<accession>A0A3D9BLD1</accession>
<evidence type="ECO:0000313" key="1">
    <source>
        <dbReference type="EMBL" id="REC54333.1"/>
    </source>
</evidence>
<organism evidence="1 2">
    <name type="scientific">Chryseobacterium piscium</name>
    <dbReference type="NCBI Taxonomy" id="333702"/>
    <lineage>
        <taxon>Bacteria</taxon>
        <taxon>Pseudomonadati</taxon>
        <taxon>Bacteroidota</taxon>
        <taxon>Flavobacteriia</taxon>
        <taxon>Flavobacteriales</taxon>
        <taxon>Weeksellaceae</taxon>
        <taxon>Chryseobacterium group</taxon>
        <taxon>Chryseobacterium</taxon>
    </lineage>
</organism>
<name>A0A3D9BLD1_9FLAO</name>
<gene>
    <name evidence="1" type="ORF">DRF62_10040</name>
</gene>
<comment type="caution">
    <text evidence="1">The sequence shown here is derived from an EMBL/GenBank/DDBJ whole genome shotgun (WGS) entry which is preliminary data.</text>
</comment>
<protein>
    <submittedName>
        <fullName evidence="1">Uncharacterized protein</fullName>
    </submittedName>
</protein>
<proteinExistence type="predicted"/>
<dbReference type="Proteomes" id="UP000256512">
    <property type="component" value="Unassembled WGS sequence"/>
</dbReference>
<sequence length="120" mass="14038">MIKWVSIFCSVIYVLATTSLAEVLKMPVFIEHAMEYQGSFAEFLLEHYDNHEEDEDWATDQQLPFINPPSVLMVHAQIPETIFHIEKLPEMVTSSKILIYHDKGFSDLYLSRIFQPPRFC</sequence>
<evidence type="ECO:0000313" key="2">
    <source>
        <dbReference type="Proteomes" id="UP000256512"/>
    </source>
</evidence>
<dbReference type="RefSeq" id="WP_115950190.1">
    <property type="nucleotide sequence ID" value="NZ_QNVS01000026.1"/>
</dbReference>
<keyword evidence="2" id="KW-1185">Reference proteome</keyword>